<dbReference type="SUPFAM" id="SSF46565">
    <property type="entry name" value="Chaperone J-domain"/>
    <property type="match status" value="1"/>
</dbReference>
<accession>A0A832EKD5</accession>
<name>A0A832EKD5_9BACT</name>
<feature type="compositionally biased region" description="Basic and acidic residues" evidence="1">
    <location>
        <begin position="105"/>
        <end position="116"/>
    </location>
</feature>
<dbReference type="InterPro" id="IPR001623">
    <property type="entry name" value="DnaJ_domain"/>
</dbReference>
<dbReference type="Gene3D" id="1.10.287.110">
    <property type="entry name" value="DnaJ domain"/>
    <property type="match status" value="1"/>
</dbReference>
<evidence type="ECO:0000313" key="3">
    <source>
        <dbReference type="EMBL" id="HFK97988.1"/>
    </source>
</evidence>
<gene>
    <name evidence="3" type="ORF">ENS06_11805</name>
</gene>
<dbReference type="Pfam" id="PF00226">
    <property type="entry name" value="DnaJ"/>
    <property type="match status" value="1"/>
</dbReference>
<feature type="region of interest" description="Disordered" evidence="1">
    <location>
        <begin position="85"/>
        <end position="129"/>
    </location>
</feature>
<dbReference type="AlphaFoldDB" id="A0A832EKD5"/>
<dbReference type="EMBL" id="DSTK01000036">
    <property type="protein sequence ID" value="HFK97988.1"/>
    <property type="molecule type" value="Genomic_DNA"/>
</dbReference>
<dbReference type="PRINTS" id="PR00625">
    <property type="entry name" value="JDOMAIN"/>
</dbReference>
<evidence type="ECO:0000256" key="1">
    <source>
        <dbReference type="SAM" id="MobiDB-lite"/>
    </source>
</evidence>
<dbReference type="SMART" id="SM00271">
    <property type="entry name" value="DnaJ"/>
    <property type="match status" value="1"/>
</dbReference>
<dbReference type="InterPro" id="IPR050817">
    <property type="entry name" value="DjlA_DnaK_co-chaperone"/>
</dbReference>
<protein>
    <recommendedName>
        <fullName evidence="2">J domain-containing protein</fullName>
    </recommendedName>
</protein>
<proteinExistence type="predicted"/>
<dbReference type="CDD" id="cd06257">
    <property type="entry name" value="DnaJ"/>
    <property type="match status" value="1"/>
</dbReference>
<organism evidence="3">
    <name type="scientific">Desulfacinum infernum</name>
    <dbReference type="NCBI Taxonomy" id="35837"/>
    <lineage>
        <taxon>Bacteria</taxon>
        <taxon>Pseudomonadati</taxon>
        <taxon>Thermodesulfobacteriota</taxon>
        <taxon>Syntrophobacteria</taxon>
        <taxon>Syntrophobacterales</taxon>
        <taxon>Syntrophobacteraceae</taxon>
        <taxon>Desulfacinum</taxon>
    </lineage>
</organism>
<dbReference type="PANTHER" id="PTHR24074">
    <property type="entry name" value="CO-CHAPERONE PROTEIN DJLA"/>
    <property type="match status" value="1"/>
</dbReference>
<evidence type="ECO:0000259" key="2">
    <source>
        <dbReference type="PROSITE" id="PS50076"/>
    </source>
</evidence>
<dbReference type="InterPro" id="IPR036869">
    <property type="entry name" value="J_dom_sf"/>
</dbReference>
<sequence>MPTKNGRIAMTGSDHATPDDYRLLGLQPGASLHEVKRAYRESAKRWHPDRYAGGSDWERIRAEEKFKDLQDAYRRILGSLRADDPWANEAAPEKKPTGEPTAPKASREAFRKKEPFSQRGAQGSGKAASLREKLGAGTIVQAGKWLGSGKRAALAAVLLGVALWGYWFHAHRPKEVSLRTGPAVPAVSAPKGSAASLGSDLSARVEEALSSPRAIPGLERPAADGPVGTAAGPFDKVGTFTLGSSEKDVLQIQGPPDKAGGGRWTYGLSEVRFKDGRVVGYDNFDGRLRVSLMPSPEAARSGSAADFFTLGSTKDEVLRVQGTPTGVRGSVWHYGFSSVRFSEDRVASFDNSFGNLKVRLEPSREYLEKTGGRVPSFFTIGSSADEVLAVQGTPTSVRGTMWFYDFSDVLFRDGRVGWVNDPAGRLRFVPKEALSHEGPVNPR</sequence>
<comment type="caution">
    <text evidence="3">The sequence shown here is derived from an EMBL/GenBank/DDBJ whole genome shotgun (WGS) entry which is preliminary data.</text>
</comment>
<feature type="domain" description="J" evidence="2">
    <location>
        <begin position="19"/>
        <end position="81"/>
    </location>
</feature>
<dbReference type="PROSITE" id="PS50076">
    <property type="entry name" value="DNAJ_2"/>
    <property type="match status" value="1"/>
</dbReference>
<reference evidence="3" key="1">
    <citation type="journal article" date="2020" name="mSystems">
        <title>Genome- and Community-Level Interaction Insights into Carbon Utilization and Element Cycling Functions of Hydrothermarchaeota in Hydrothermal Sediment.</title>
        <authorList>
            <person name="Zhou Z."/>
            <person name="Liu Y."/>
            <person name="Xu W."/>
            <person name="Pan J."/>
            <person name="Luo Z.H."/>
            <person name="Li M."/>
        </authorList>
    </citation>
    <scope>NUCLEOTIDE SEQUENCE [LARGE SCALE GENOMIC DNA]</scope>
    <source>
        <strain evidence="3">SpSt-456</strain>
    </source>
</reference>